<evidence type="ECO:0000313" key="2">
    <source>
        <dbReference type="Proteomes" id="UP000685013"/>
    </source>
</evidence>
<accession>A0AAV6NTE6</accession>
<dbReference type="EMBL" id="JAGKQH010000004">
    <property type="protein sequence ID" value="KAG6601642.1"/>
    <property type="molecule type" value="Genomic_DNA"/>
</dbReference>
<dbReference type="Proteomes" id="UP000685013">
    <property type="component" value="Chromosome 4"/>
</dbReference>
<protein>
    <submittedName>
        <fullName evidence="1">Uncharacterized protein</fullName>
    </submittedName>
</protein>
<gene>
    <name evidence="1" type="ORF">SDJN03_06875</name>
</gene>
<name>A0AAV6NTE6_9ROSI</name>
<organism evidence="1 2">
    <name type="scientific">Cucurbita argyrosperma subsp. sororia</name>
    <dbReference type="NCBI Taxonomy" id="37648"/>
    <lineage>
        <taxon>Eukaryota</taxon>
        <taxon>Viridiplantae</taxon>
        <taxon>Streptophyta</taxon>
        <taxon>Embryophyta</taxon>
        <taxon>Tracheophyta</taxon>
        <taxon>Spermatophyta</taxon>
        <taxon>Magnoliopsida</taxon>
        <taxon>eudicotyledons</taxon>
        <taxon>Gunneridae</taxon>
        <taxon>Pentapetalae</taxon>
        <taxon>rosids</taxon>
        <taxon>fabids</taxon>
        <taxon>Cucurbitales</taxon>
        <taxon>Cucurbitaceae</taxon>
        <taxon>Cucurbiteae</taxon>
        <taxon>Cucurbita</taxon>
    </lineage>
</organism>
<dbReference type="AlphaFoldDB" id="A0AAV6NTE6"/>
<keyword evidence="2" id="KW-1185">Reference proteome</keyword>
<sequence length="67" mass="7813">MIISGRDRVYYSISCRSQQDVERVLCDFIHCLVQLSFAFASLQVHVERGYIRTRPKHVLEGLMDDPN</sequence>
<evidence type="ECO:0000313" key="1">
    <source>
        <dbReference type="EMBL" id="KAG6601642.1"/>
    </source>
</evidence>
<comment type="caution">
    <text evidence="1">The sequence shown here is derived from an EMBL/GenBank/DDBJ whole genome shotgun (WGS) entry which is preliminary data.</text>
</comment>
<feature type="non-terminal residue" evidence="1">
    <location>
        <position position="1"/>
    </location>
</feature>
<proteinExistence type="predicted"/>
<reference evidence="1 2" key="1">
    <citation type="journal article" date="2021" name="Hortic Res">
        <title>The domestication of Cucurbita argyrosperma as revealed by the genome of its wild relative.</title>
        <authorList>
            <person name="Barrera-Redondo J."/>
            <person name="Sanchez-de la Vega G."/>
            <person name="Aguirre-Liguori J.A."/>
            <person name="Castellanos-Morales G."/>
            <person name="Gutierrez-Guerrero Y.T."/>
            <person name="Aguirre-Dugua X."/>
            <person name="Aguirre-Planter E."/>
            <person name="Tenaillon M.I."/>
            <person name="Lira-Saade R."/>
            <person name="Eguiarte L.E."/>
        </authorList>
    </citation>
    <scope>NUCLEOTIDE SEQUENCE [LARGE SCALE GENOMIC DNA]</scope>
    <source>
        <strain evidence="1">JBR-2021</strain>
    </source>
</reference>